<dbReference type="AlphaFoldDB" id="A0A3B1AXS8"/>
<gene>
    <name evidence="2" type="ORF">MNBD_GAMMA20-807</name>
</gene>
<proteinExistence type="predicted"/>
<dbReference type="Gene3D" id="1.25.40.10">
    <property type="entry name" value="Tetratricopeptide repeat domain"/>
    <property type="match status" value="1"/>
</dbReference>
<dbReference type="SUPFAM" id="SSF48452">
    <property type="entry name" value="TPR-like"/>
    <property type="match status" value="1"/>
</dbReference>
<keyword evidence="1" id="KW-1133">Transmembrane helix</keyword>
<evidence type="ECO:0000256" key="1">
    <source>
        <dbReference type="SAM" id="Phobius"/>
    </source>
</evidence>
<dbReference type="Pfam" id="PF13432">
    <property type="entry name" value="TPR_16"/>
    <property type="match status" value="1"/>
</dbReference>
<dbReference type="EMBL" id="UOFU01000362">
    <property type="protein sequence ID" value="VAX04068.1"/>
    <property type="molecule type" value="Genomic_DNA"/>
</dbReference>
<accession>A0A3B1AXS8</accession>
<dbReference type="InterPro" id="IPR019734">
    <property type="entry name" value="TPR_rpt"/>
</dbReference>
<evidence type="ECO:0000313" key="2">
    <source>
        <dbReference type="EMBL" id="VAX04068.1"/>
    </source>
</evidence>
<sequence>MFYDLGGLAYPPITRLLRFIMWLPAISFAFSLILSAPLAALAGEASDSFSRGVKVANTDDYKNALKHFLQARKQGLEKPALDYNLGVAYYRLGRYGEAHEAFTRLVKAPKFTHLAYFNLGLIANKTGNTRSANNWFLRTYHNTTDRNLKALSAKALKRLGIDVKEIPTMKKWSGFVTANAGYDSNVKQANEDLVGVVGESDNSFEIMGVGNYWLRGGREEGVRLSFSADVQKYQTLNNDDFSQFHLGLSRFGRLGNWRMRFTGSWHESYLGGNNYQRIFSGEARGRHGLGDNKYLHLRYRLNYITATDTVFEALDGWRHQLRAGIQVSQERHRFRGYYQLELNDRNDRDSGVRFTSFSPTRHAVRGIASLRLSTRWQARLDARYRYSAYNDPSDISGVGIISRVDKQIRLGARLGRSFTRQWEIEGRYNYYDNRSNIDAYSYKRSVIFLGINRFF</sequence>
<name>A0A3B1AXS8_9ZZZZ</name>
<reference evidence="2" key="1">
    <citation type="submission" date="2018-06" db="EMBL/GenBank/DDBJ databases">
        <authorList>
            <person name="Zhirakovskaya E."/>
        </authorList>
    </citation>
    <scope>NUCLEOTIDE SEQUENCE</scope>
</reference>
<keyword evidence="1" id="KW-0812">Transmembrane</keyword>
<keyword evidence="1" id="KW-0472">Membrane</keyword>
<organism evidence="2">
    <name type="scientific">hydrothermal vent metagenome</name>
    <dbReference type="NCBI Taxonomy" id="652676"/>
    <lineage>
        <taxon>unclassified sequences</taxon>
        <taxon>metagenomes</taxon>
        <taxon>ecological metagenomes</taxon>
    </lineage>
</organism>
<protein>
    <submittedName>
        <fullName evidence="2">Uncharacterized protein</fullName>
    </submittedName>
</protein>
<dbReference type="InterPro" id="IPR011990">
    <property type="entry name" value="TPR-like_helical_dom_sf"/>
</dbReference>
<dbReference type="PROSITE" id="PS50005">
    <property type="entry name" value="TPR"/>
    <property type="match status" value="1"/>
</dbReference>
<feature type="transmembrane region" description="Helical" evidence="1">
    <location>
        <begin position="20"/>
        <end position="41"/>
    </location>
</feature>